<keyword evidence="2" id="KW-0238">DNA-binding</keyword>
<dbReference type="RefSeq" id="WP_070109716.1">
    <property type="nucleotide sequence ID" value="NZ_LZFO01000008.1"/>
</dbReference>
<dbReference type="InterPro" id="IPR036388">
    <property type="entry name" value="WH-like_DNA-bd_sf"/>
</dbReference>
<organism evidence="5 6">
    <name type="scientific">Clostridium acetireducens DSM 10703</name>
    <dbReference type="NCBI Taxonomy" id="1121290"/>
    <lineage>
        <taxon>Bacteria</taxon>
        <taxon>Bacillati</taxon>
        <taxon>Bacillota</taxon>
        <taxon>Clostridia</taxon>
        <taxon>Eubacteriales</taxon>
        <taxon>Clostridiaceae</taxon>
        <taxon>Clostridium</taxon>
    </lineage>
</organism>
<dbReference type="PROSITE" id="PS50995">
    <property type="entry name" value="HTH_MARR_2"/>
    <property type="match status" value="1"/>
</dbReference>
<proteinExistence type="predicted"/>
<dbReference type="AlphaFoldDB" id="A0A1E8F042"/>
<evidence type="ECO:0000256" key="1">
    <source>
        <dbReference type="ARBA" id="ARBA00023015"/>
    </source>
</evidence>
<comment type="caution">
    <text evidence="5">The sequence shown here is derived from an EMBL/GenBank/DDBJ whole genome shotgun (WGS) entry which is preliminary data.</text>
</comment>
<evidence type="ECO:0000256" key="2">
    <source>
        <dbReference type="ARBA" id="ARBA00023125"/>
    </source>
</evidence>
<dbReference type="STRING" id="1121290.CLAOCE_07600"/>
<evidence type="ECO:0000259" key="4">
    <source>
        <dbReference type="PROSITE" id="PS50995"/>
    </source>
</evidence>
<dbReference type="PANTHER" id="PTHR42756:SF1">
    <property type="entry name" value="TRANSCRIPTIONAL REPRESSOR OF EMRAB OPERON"/>
    <property type="match status" value="1"/>
</dbReference>
<dbReference type="InterPro" id="IPR036390">
    <property type="entry name" value="WH_DNA-bd_sf"/>
</dbReference>
<evidence type="ECO:0000313" key="6">
    <source>
        <dbReference type="Proteomes" id="UP000175744"/>
    </source>
</evidence>
<keyword evidence="3" id="KW-0804">Transcription</keyword>
<sequence length="142" mass="16651">MNCEFDKWVGYWIKIIFRNITNLHNKNLEKYNITNSQIAVLAILWREDGLTQKEIGDKIQIRPASLTGLVNSLLDKKLILRKLDEKDARNKRLYLTEEGAKLKSVSLEIINKLEETLVKGFSKEEKQLLIYWLKKIYNNLGT</sequence>
<protein>
    <submittedName>
        <fullName evidence="5">Organic hydroperoxide resistance transcriptional regulator</fullName>
    </submittedName>
</protein>
<keyword evidence="6" id="KW-1185">Reference proteome</keyword>
<dbReference type="SMART" id="SM00347">
    <property type="entry name" value="HTH_MARR"/>
    <property type="match status" value="1"/>
</dbReference>
<reference evidence="5 6" key="1">
    <citation type="submission" date="2016-06" db="EMBL/GenBank/DDBJ databases">
        <title>Genome sequence of Clostridium acetireducens DSM 10703.</title>
        <authorList>
            <person name="Poehlein A."/>
            <person name="Fluechter S."/>
            <person name="Duerre P."/>
            <person name="Daniel R."/>
        </authorList>
    </citation>
    <scope>NUCLEOTIDE SEQUENCE [LARGE SCALE GENOMIC DNA]</scope>
    <source>
        <strain evidence="5 6">DSM 10703</strain>
    </source>
</reference>
<dbReference type="GO" id="GO:0003700">
    <property type="term" value="F:DNA-binding transcription factor activity"/>
    <property type="evidence" value="ECO:0007669"/>
    <property type="project" value="InterPro"/>
</dbReference>
<accession>A0A1E8F042</accession>
<evidence type="ECO:0000256" key="3">
    <source>
        <dbReference type="ARBA" id="ARBA00023163"/>
    </source>
</evidence>
<dbReference type="InterPro" id="IPR000835">
    <property type="entry name" value="HTH_MarR-typ"/>
</dbReference>
<dbReference type="PANTHER" id="PTHR42756">
    <property type="entry name" value="TRANSCRIPTIONAL REGULATOR, MARR"/>
    <property type="match status" value="1"/>
</dbReference>
<dbReference type="Gene3D" id="1.10.10.10">
    <property type="entry name" value="Winged helix-like DNA-binding domain superfamily/Winged helix DNA-binding domain"/>
    <property type="match status" value="1"/>
</dbReference>
<dbReference type="Pfam" id="PF01047">
    <property type="entry name" value="MarR"/>
    <property type="match status" value="1"/>
</dbReference>
<dbReference type="SUPFAM" id="SSF46785">
    <property type="entry name" value="Winged helix' DNA-binding domain"/>
    <property type="match status" value="1"/>
</dbReference>
<dbReference type="PRINTS" id="PR00598">
    <property type="entry name" value="HTHMARR"/>
</dbReference>
<gene>
    <name evidence="5" type="primary">ohrR</name>
    <name evidence="5" type="ORF">CLOACE_07600</name>
</gene>
<feature type="domain" description="HTH marR-type" evidence="4">
    <location>
        <begin position="1"/>
        <end position="138"/>
    </location>
</feature>
<evidence type="ECO:0000313" key="5">
    <source>
        <dbReference type="EMBL" id="OFI06777.1"/>
    </source>
</evidence>
<dbReference type="EMBL" id="LZFO01000008">
    <property type="protein sequence ID" value="OFI06777.1"/>
    <property type="molecule type" value="Genomic_DNA"/>
</dbReference>
<dbReference type="OrthoDB" id="6400170at2"/>
<dbReference type="Proteomes" id="UP000175744">
    <property type="component" value="Unassembled WGS sequence"/>
</dbReference>
<name>A0A1E8F042_9CLOT</name>
<dbReference type="GO" id="GO:0003677">
    <property type="term" value="F:DNA binding"/>
    <property type="evidence" value="ECO:0007669"/>
    <property type="project" value="UniProtKB-KW"/>
</dbReference>
<keyword evidence="1" id="KW-0805">Transcription regulation</keyword>